<organism evidence="4 5">
    <name type="scientific">Citricoccus nitrophenolicus</name>
    <dbReference type="NCBI Taxonomy" id="863575"/>
    <lineage>
        <taxon>Bacteria</taxon>
        <taxon>Bacillati</taxon>
        <taxon>Actinomycetota</taxon>
        <taxon>Actinomycetes</taxon>
        <taxon>Micrococcales</taxon>
        <taxon>Micrococcaceae</taxon>
        <taxon>Citricoccus</taxon>
    </lineage>
</organism>
<dbReference type="InterPro" id="IPR036812">
    <property type="entry name" value="NAD(P)_OxRdtase_dom_sf"/>
</dbReference>
<feature type="region of interest" description="Disordered" evidence="2">
    <location>
        <begin position="328"/>
        <end position="347"/>
    </location>
</feature>
<accession>A0ABV0IKC2</accession>
<evidence type="ECO:0000256" key="1">
    <source>
        <dbReference type="ARBA" id="ARBA00023002"/>
    </source>
</evidence>
<dbReference type="InterPro" id="IPR023210">
    <property type="entry name" value="NADP_OxRdtase_dom"/>
</dbReference>
<dbReference type="PANTHER" id="PTHR43625:SF40">
    <property type="entry name" value="ALDO-KETO REDUCTASE YAKC [NADP(+)]"/>
    <property type="match status" value="1"/>
</dbReference>
<reference evidence="4 5" key="1">
    <citation type="submission" date="2024-05" db="EMBL/GenBank/DDBJ databases">
        <authorList>
            <person name="Yi C."/>
        </authorList>
    </citation>
    <scope>NUCLEOTIDE SEQUENCE [LARGE SCALE GENOMIC DNA]</scope>
    <source>
        <strain evidence="4 5">XS13</strain>
    </source>
</reference>
<dbReference type="PANTHER" id="PTHR43625">
    <property type="entry name" value="AFLATOXIN B1 ALDEHYDE REDUCTASE"/>
    <property type="match status" value="1"/>
</dbReference>
<feature type="domain" description="NADP-dependent oxidoreductase" evidence="3">
    <location>
        <begin position="27"/>
        <end position="319"/>
    </location>
</feature>
<gene>
    <name evidence="4" type="ORF">ABDK96_12690</name>
</gene>
<dbReference type="InterPro" id="IPR020471">
    <property type="entry name" value="AKR"/>
</dbReference>
<protein>
    <submittedName>
        <fullName evidence="4">Aldo/keto reductase</fullName>
    </submittedName>
</protein>
<dbReference type="InterPro" id="IPR050791">
    <property type="entry name" value="Aldo-Keto_reductase"/>
</dbReference>
<proteinExistence type="predicted"/>
<sequence length="347" mass="37173">MSSDLSTDVTTDLSTPRTLAGRTVRPVGLGCMNLNHGYSDFPSEEDAVALIHAALDAGVDHVDTATLYGTGRNEELVGRALGTRRKDVLLASKGGLTGASRDSAGGIDGRPETLRRQVEDSLRRLGTEFIDLYYLHRLDPQVPVEDSAGALAELVRAGKIGAYGLSEVSAATLERAHAVHPVAAVQNEYSLWTRNPEWGLLQACRRTGTALVAFSPVGRAFLTGTMRNPSALPEGDMRHRMPRFSAEHYPANLALLEPLRAEAERLGATPASLSIAWLLAQGPEVLAIPGTTSAAHLAEDRAAERVVLTAEDVARVGAIINHATVHGHRYAEHQRPSIDTEDAPVRP</sequence>
<feature type="compositionally biased region" description="Basic and acidic residues" evidence="2">
    <location>
        <begin position="329"/>
        <end position="347"/>
    </location>
</feature>
<evidence type="ECO:0000313" key="5">
    <source>
        <dbReference type="Proteomes" id="UP001484097"/>
    </source>
</evidence>
<dbReference type="Proteomes" id="UP001484097">
    <property type="component" value="Unassembled WGS sequence"/>
</dbReference>
<dbReference type="PRINTS" id="PR00069">
    <property type="entry name" value="ALDKETRDTASE"/>
</dbReference>
<comment type="caution">
    <text evidence="4">The sequence shown here is derived from an EMBL/GenBank/DDBJ whole genome shotgun (WGS) entry which is preliminary data.</text>
</comment>
<evidence type="ECO:0000256" key="2">
    <source>
        <dbReference type="SAM" id="MobiDB-lite"/>
    </source>
</evidence>
<dbReference type="EMBL" id="JBDXMX010000005">
    <property type="protein sequence ID" value="MEO9248540.1"/>
    <property type="molecule type" value="Genomic_DNA"/>
</dbReference>
<dbReference type="SUPFAM" id="SSF51430">
    <property type="entry name" value="NAD(P)-linked oxidoreductase"/>
    <property type="match status" value="1"/>
</dbReference>
<evidence type="ECO:0000259" key="3">
    <source>
        <dbReference type="Pfam" id="PF00248"/>
    </source>
</evidence>
<dbReference type="RefSeq" id="WP_347921142.1">
    <property type="nucleotide sequence ID" value="NZ_JBDXMX010000005.1"/>
</dbReference>
<dbReference type="Gene3D" id="3.20.20.100">
    <property type="entry name" value="NADP-dependent oxidoreductase domain"/>
    <property type="match status" value="1"/>
</dbReference>
<evidence type="ECO:0000313" key="4">
    <source>
        <dbReference type="EMBL" id="MEO9248540.1"/>
    </source>
</evidence>
<dbReference type="Pfam" id="PF00248">
    <property type="entry name" value="Aldo_ket_red"/>
    <property type="match status" value="1"/>
</dbReference>
<keyword evidence="5" id="KW-1185">Reference proteome</keyword>
<name>A0ABV0IKC2_9MICC</name>
<keyword evidence="1" id="KW-0560">Oxidoreductase</keyword>